<accession>A0A4P9WIL7</accession>
<keyword evidence="3" id="KW-1185">Reference proteome</keyword>
<sequence length="149" mass="15751">MSPPYRRIWCIVLLPRSRPAAGSPFYPVSIVLALPLQSRRYFAPLIANVDGREGGGRGVSGDRAGDEGGGGVGVVGGDQRGSSKGAFDWFLETGAYLAVLILSRSGDHPNPSSSRSQSHFRGPHPLLGLRGIVESPEKSGAYPAEDGHR</sequence>
<dbReference type="Proteomes" id="UP000269721">
    <property type="component" value="Unassembled WGS sequence"/>
</dbReference>
<evidence type="ECO:0000256" key="1">
    <source>
        <dbReference type="SAM" id="MobiDB-lite"/>
    </source>
</evidence>
<proteinExistence type="predicted"/>
<dbReference type="EMBL" id="KZ994555">
    <property type="protein sequence ID" value="RKO92634.1"/>
    <property type="molecule type" value="Genomic_DNA"/>
</dbReference>
<feature type="region of interest" description="Disordered" evidence="1">
    <location>
        <begin position="106"/>
        <end position="149"/>
    </location>
</feature>
<gene>
    <name evidence="2" type="ORF">BDK51DRAFT_39243</name>
</gene>
<feature type="compositionally biased region" description="Gly residues" evidence="1">
    <location>
        <begin position="67"/>
        <end position="77"/>
    </location>
</feature>
<dbReference type="AlphaFoldDB" id="A0A4P9WIL7"/>
<feature type="compositionally biased region" description="Polar residues" evidence="1">
    <location>
        <begin position="110"/>
        <end position="119"/>
    </location>
</feature>
<evidence type="ECO:0000313" key="3">
    <source>
        <dbReference type="Proteomes" id="UP000269721"/>
    </source>
</evidence>
<organism evidence="2 3">
    <name type="scientific">Blyttiomyces helicus</name>
    <dbReference type="NCBI Taxonomy" id="388810"/>
    <lineage>
        <taxon>Eukaryota</taxon>
        <taxon>Fungi</taxon>
        <taxon>Fungi incertae sedis</taxon>
        <taxon>Chytridiomycota</taxon>
        <taxon>Chytridiomycota incertae sedis</taxon>
        <taxon>Chytridiomycetes</taxon>
        <taxon>Chytridiomycetes incertae sedis</taxon>
        <taxon>Blyttiomyces</taxon>
    </lineage>
</organism>
<evidence type="ECO:0000313" key="2">
    <source>
        <dbReference type="EMBL" id="RKO92634.1"/>
    </source>
</evidence>
<reference evidence="3" key="1">
    <citation type="journal article" date="2018" name="Nat. Microbiol.">
        <title>Leveraging single-cell genomics to expand the fungal tree of life.</title>
        <authorList>
            <person name="Ahrendt S.R."/>
            <person name="Quandt C.A."/>
            <person name="Ciobanu D."/>
            <person name="Clum A."/>
            <person name="Salamov A."/>
            <person name="Andreopoulos B."/>
            <person name="Cheng J.F."/>
            <person name="Woyke T."/>
            <person name="Pelin A."/>
            <person name="Henrissat B."/>
            <person name="Reynolds N.K."/>
            <person name="Benny G.L."/>
            <person name="Smith M.E."/>
            <person name="James T.Y."/>
            <person name="Grigoriev I.V."/>
        </authorList>
    </citation>
    <scope>NUCLEOTIDE SEQUENCE [LARGE SCALE GENOMIC DNA]</scope>
</reference>
<protein>
    <submittedName>
        <fullName evidence="2">Uncharacterized protein</fullName>
    </submittedName>
</protein>
<feature type="region of interest" description="Disordered" evidence="1">
    <location>
        <begin position="52"/>
        <end position="77"/>
    </location>
</feature>
<name>A0A4P9WIL7_9FUNG</name>